<evidence type="ECO:0000313" key="2">
    <source>
        <dbReference type="Proteomes" id="UP000557899"/>
    </source>
</evidence>
<dbReference type="Proteomes" id="UP000557899">
    <property type="component" value="Unassembled WGS sequence"/>
</dbReference>
<accession>A0A7X6SWV5</accession>
<protein>
    <submittedName>
        <fullName evidence="1">Uncharacterized protein</fullName>
    </submittedName>
</protein>
<reference evidence="1 2" key="1">
    <citation type="journal article" date="2020" name="Biotechnol. Biofuels">
        <title>New insights from the biogas microbiome by comprehensive genome-resolved metagenomics of nearly 1600 species originating from multiple anaerobic digesters.</title>
        <authorList>
            <person name="Campanaro S."/>
            <person name="Treu L."/>
            <person name="Rodriguez-R L.M."/>
            <person name="Kovalovszki A."/>
            <person name="Ziels R.M."/>
            <person name="Maus I."/>
            <person name="Zhu X."/>
            <person name="Kougias P.G."/>
            <person name="Basile A."/>
            <person name="Luo G."/>
            <person name="Schluter A."/>
            <person name="Konstantinidis K.T."/>
            <person name="Angelidaki I."/>
        </authorList>
    </citation>
    <scope>NUCLEOTIDE SEQUENCE [LARGE SCALE GENOMIC DNA]</scope>
    <source>
        <strain evidence="1">AS15tlH2ME_198</strain>
    </source>
</reference>
<dbReference type="AlphaFoldDB" id="A0A7X6SWV5"/>
<dbReference type="InterPro" id="IPR029058">
    <property type="entry name" value="AB_hydrolase_fold"/>
</dbReference>
<evidence type="ECO:0000313" key="1">
    <source>
        <dbReference type="EMBL" id="NLA56941.1"/>
    </source>
</evidence>
<dbReference type="SUPFAM" id="SSF53474">
    <property type="entry name" value="alpha/beta-Hydrolases"/>
    <property type="match status" value="1"/>
</dbReference>
<dbReference type="EMBL" id="JAAZHI010000231">
    <property type="protein sequence ID" value="NLA56941.1"/>
    <property type="molecule type" value="Genomic_DNA"/>
</dbReference>
<dbReference type="Gene3D" id="3.40.50.1820">
    <property type="entry name" value="alpha/beta hydrolase"/>
    <property type="match status" value="1"/>
</dbReference>
<name>A0A7X6SWV5_9CORY</name>
<proteinExistence type="predicted"/>
<gene>
    <name evidence="1" type="ORF">GX859_11765</name>
</gene>
<sequence length="293" mass="31944">MTSRGPARTIIAVAVVLLALVVTIAVLPRISGADDCVPSSTRECGCLTESAEIEGMSSTDNRTLSPAQLTFEEHTFRHAGTESTYRVFSHGIDWDRPVGAVVRLHGDGAYEYLYSKRLASCLAAVAADHNLILVQPLTPAEDRTWWTELETNTDWLEALYDEEISSLEGVDPDRVWWMGYSGGAEMISYGLLPSAGHVITAGAILVGGGGAPSEKGHSVPEDRVATLPLHWVTGRRDTGEDPRETFDALQAASEGSDFYLSQGFGAVTTDFWRDDNHISIDQVEILHSLLRQR</sequence>
<comment type="caution">
    <text evidence="1">The sequence shown here is derived from an EMBL/GenBank/DDBJ whole genome shotgun (WGS) entry which is preliminary data.</text>
</comment>
<organism evidence="1 2">
    <name type="scientific">Corynebacterium humireducens</name>
    <dbReference type="NCBI Taxonomy" id="1223514"/>
    <lineage>
        <taxon>Bacteria</taxon>
        <taxon>Bacillati</taxon>
        <taxon>Actinomycetota</taxon>
        <taxon>Actinomycetes</taxon>
        <taxon>Mycobacteriales</taxon>
        <taxon>Corynebacteriaceae</taxon>
        <taxon>Corynebacterium</taxon>
    </lineage>
</organism>